<evidence type="ECO:0000256" key="13">
    <source>
        <dbReference type="ARBA" id="ARBA00025198"/>
    </source>
</evidence>
<evidence type="ECO:0000259" key="15">
    <source>
        <dbReference type="Pfam" id="PF00137"/>
    </source>
</evidence>
<keyword evidence="8 14" id="KW-1133">Transmembrane helix</keyword>
<evidence type="ECO:0000256" key="10">
    <source>
        <dbReference type="ARBA" id="ARBA00023121"/>
    </source>
</evidence>
<protein>
    <recommendedName>
        <fullName evidence="14">ATP synthase subunit c</fullName>
    </recommendedName>
    <alternativeName>
        <fullName evidence="14">ATP synthase F(0) sector subunit c</fullName>
    </alternativeName>
    <alternativeName>
        <fullName evidence="14">F-type ATPase subunit c</fullName>
        <shortName evidence="14">F-ATPase subunit c</shortName>
    </alternativeName>
    <alternativeName>
        <fullName evidence="14">Lipid-binding protein</fullName>
    </alternativeName>
</protein>
<dbReference type="SUPFAM" id="SSF81333">
    <property type="entry name" value="F1F0 ATP synthase subunit C"/>
    <property type="match status" value="1"/>
</dbReference>
<dbReference type="InterPro" id="IPR005953">
    <property type="entry name" value="ATP_synth_csu_bac/chlpt"/>
</dbReference>
<organism evidence="16 17">
    <name type="scientific">Bacillus daqingensis</name>
    <dbReference type="NCBI Taxonomy" id="872396"/>
    <lineage>
        <taxon>Bacteria</taxon>
        <taxon>Bacillati</taxon>
        <taxon>Bacillota</taxon>
        <taxon>Bacilli</taxon>
        <taxon>Bacillales</taxon>
        <taxon>Bacillaceae</taxon>
        <taxon>Bacillus</taxon>
    </lineage>
</organism>
<keyword evidence="5 14" id="KW-0138">CF(0)</keyword>
<evidence type="ECO:0000256" key="1">
    <source>
        <dbReference type="ARBA" id="ARBA00004141"/>
    </source>
</evidence>
<keyword evidence="3 14" id="KW-0813">Transport</keyword>
<accession>A0ABV9NWQ8</accession>
<evidence type="ECO:0000256" key="11">
    <source>
        <dbReference type="ARBA" id="ARBA00023136"/>
    </source>
</evidence>
<feature type="transmembrane region" description="Helical" evidence="14">
    <location>
        <begin position="50"/>
        <end position="73"/>
    </location>
</feature>
<name>A0ABV9NWQ8_9BACI</name>
<comment type="caution">
    <text evidence="16">The sequence shown here is derived from an EMBL/GenBank/DDBJ whole genome shotgun (WGS) entry which is preliminary data.</text>
</comment>
<evidence type="ECO:0000256" key="3">
    <source>
        <dbReference type="ARBA" id="ARBA00022448"/>
    </source>
</evidence>
<evidence type="ECO:0000313" key="17">
    <source>
        <dbReference type="Proteomes" id="UP001595896"/>
    </source>
</evidence>
<evidence type="ECO:0000256" key="14">
    <source>
        <dbReference type="HAMAP-Rule" id="MF_01396"/>
    </source>
</evidence>
<evidence type="ECO:0000256" key="2">
    <source>
        <dbReference type="ARBA" id="ARBA00006704"/>
    </source>
</evidence>
<dbReference type="EMBL" id="JBHSGK010000005">
    <property type="protein sequence ID" value="MFC4736515.1"/>
    <property type="molecule type" value="Genomic_DNA"/>
</dbReference>
<evidence type="ECO:0000256" key="12">
    <source>
        <dbReference type="ARBA" id="ARBA00023310"/>
    </source>
</evidence>
<feature type="site" description="Reversibly protonated during proton transport" evidence="14">
    <location>
        <position position="59"/>
    </location>
</feature>
<keyword evidence="7 14" id="KW-0375">Hydrogen ion transport</keyword>
<proteinExistence type="inferred from homology"/>
<keyword evidence="9 14" id="KW-0406">Ion transport</keyword>
<feature type="domain" description="V-ATPase proteolipid subunit C-like" evidence="15">
    <location>
        <begin position="9"/>
        <end position="72"/>
    </location>
</feature>
<evidence type="ECO:0000256" key="9">
    <source>
        <dbReference type="ARBA" id="ARBA00023065"/>
    </source>
</evidence>
<dbReference type="InterPro" id="IPR020537">
    <property type="entry name" value="ATP_synth_F0_csu_DDCD_BS"/>
</dbReference>
<keyword evidence="17" id="KW-1185">Reference proteome</keyword>
<dbReference type="Pfam" id="PF00137">
    <property type="entry name" value="ATP-synt_C"/>
    <property type="match status" value="1"/>
</dbReference>
<dbReference type="RefSeq" id="WP_205774536.1">
    <property type="nucleotide sequence ID" value="NZ_JBHSGK010000005.1"/>
</dbReference>
<evidence type="ECO:0000256" key="8">
    <source>
        <dbReference type="ARBA" id="ARBA00022989"/>
    </source>
</evidence>
<dbReference type="InterPro" id="IPR035921">
    <property type="entry name" value="F/V-ATP_Csub_sf"/>
</dbReference>
<dbReference type="HAMAP" id="MF_01396">
    <property type="entry name" value="ATP_synth_c_bact"/>
    <property type="match status" value="1"/>
</dbReference>
<sequence>MIEIGLIGIGIGLAAGLAAIAGGIGVAIVVANTLQGVTRQPELRGPLQTVMFIGIPLVEALPIFAIVISFLLLGQM</sequence>
<evidence type="ECO:0000256" key="6">
    <source>
        <dbReference type="ARBA" id="ARBA00022692"/>
    </source>
</evidence>
<dbReference type="InterPro" id="IPR038662">
    <property type="entry name" value="ATP_synth_F0_csu_sf"/>
</dbReference>
<evidence type="ECO:0000313" key="16">
    <source>
        <dbReference type="EMBL" id="MFC4736515.1"/>
    </source>
</evidence>
<reference evidence="17" key="1">
    <citation type="journal article" date="2019" name="Int. J. Syst. Evol. Microbiol.">
        <title>The Global Catalogue of Microorganisms (GCM) 10K type strain sequencing project: providing services to taxonomists for standard genome sequencing and annotation.</title>
        <authorList>
            <consortium name="The Broad Institute Genomics Platform"/>
            <consortium name="The Broad Institute Genome Sequencing Center for Infectious Disease"/>
            <person name="Wu L."/>
            <person name="Ma J."/>
        </authorList>
    </citation>
    <scope>NUCLEOTIDE SEQUENCE [LARGE SCALE GENOMIC DNA]</scope>
    <source>
        <strain evidence="17">JCM 12165</strain>
    </source>
</reference>
<gene>
    <name evidence="14 16" type="primary">atpE</name>
    <name evidence="16" type="ORF">ACFO4L_07935</name>
</gene>
<dbReference type="Gene3D" id="1.20.20.10">
    <property type="entry name" value="F1F0 ATP synthase subunit C"/>
    <property type="match status" value="1"/>
</dbReference>
<comment type="similarity">
    <text evidence="2 14">Belongs to the ATPase C chain family.</text>
</comment>
<dbReference type="InterPro" id="IPR000454">
    <property type="entry name" value="ATP_synth_F0_csu"/>
</dbReference>
<evidence type="ECO:0000256" key="4">
    <source>
        <dbReference type="ARBA" id="ARBA00022475"/>
    </source>
</evidence>
<comment type="function">
    <text evidence="13 14">F(1)F(0) ATP synthase produces ATP from ADP in the presence of a proton or sodium gradient. F-type ATPases consist of two structural domains, F(1) containing the extramembraneous catalytic core and F(0) containing the membrane proton channel, linked together by a central stalk and a peripheral stalk. During catalysis, ATP synthesis in the catalytic domain of F(1) is coupled via a rotary mechanism of the central stalk subunits to proton translocation.</text>
</comment>
<comment type="function">
    <text evidence="14">Key component of the F(0) channel; it plays a direct role in translocation across the membrane. A homomeric c-ring of between 10-14 subunits forms the central stalk rotor element with the F(1) delta and epsilon subunits.</text>
</comment>
<evidence type="ECO:0000256" key="5">
    <source>
        <dbReference type="ARBA" id="ARBA00022547"/>
    </source>
</evidence>
<keyword evidence="6 14" id="KW-0812">Transmembrane</keyword>
<keyword evidence="10 14" id="KW-0446">Lipid-binding</keyword>
<keyword evidence="11 14" id="KW-0472">Membrane</keyword>
<dbReference type="PROSITE" id="PS00605">
    <property type="entry name" value="ATPASE_C"/>
    <property type="match status" value="1"/>
</dbReference>
<comment type="subcellular location">
    <subcellularLocation>
        <location evidence="14">Cell membrane</location>
        <topology evidence="14">Multi-pass membrane protein</topology>
    </subcellularLocation>
    <subcellularLocation>
        <location evidence="1">Membrane</location>
        <topology evidence="1">Multi-pass membrane protein</topology>
    </subcellularLocation>
</comment>
<keyword evidence="12 14" id="KW-0066">ATP synthesis</keyword>
<dbReference type="NCBIfam" id="NF005363">
    <property type="entry name" value="PRK06876.1"/>
    <property type="match status" value="1"/>
</dbReference>
<dbReference type="PRINTS" id="PR00124">
    <property type="entry name" value="ATPASEC"/>
</dbReference>
<feature type="transmembrane region" description="Helical" evidence="14">
    <location>
        <begin position="7"/>
        <end position="30"/>
    </location>
</feature>
<dbReference type="NCBIfam" id="TIGR01260">
    <property type="entry name" value="ATP_synt_c"/>
    <property type="match status" value="1"/>
</dbReference>
<dbReference type="InterPro" id="IPR002379">
    <property type="entry name" value="ATPase_proteolipid_c-like_dom"/>
</dbReference>
<dbReference type="CDD" id="cd18185">
    <property type="entry name" value="ATP-synt_Fo_c_ATPE"/>
    <property type="match status" value="1"/>
</dbReference>
<dbReference type="Proteomes" id="UP001595896">
    <property type="component" value="Unassembled WGS sequence"/>
</dbReference>
<keyword evidence="4 14" id="KW-1003">Cell membrane</keyword>
<evidence type="ECO:0000256" key="7">
    <source>
        <dbReference type="ARBA" id="ARBA00022781"/>
    </source>
</evidence>